<evidence type="ECO:0000313" key="1">
    <source>
        <dbReference type="EMBL" id="EST07643.1"/>
    </source>
</evidence>
<accession>V5EWD2</accession>
<gene>
    <name evidence="1" type="ORF">PSEUBRA_SCAF2g02745</name>
</gene>
<reference evidence="2" key="1">
    <citation type="journal article" date="2013" name="Genome Announc.">
        <title>Draft genome sequence of Pseudozyma brasiliensis sp. nov. strain GHG001, a high producer of endo-1,4-xylanase isolated from an insect pest of sugarcane.</title>
        <authorList>
            <person name="Oliveira J.V.D.C."/>
            <person name="dos Santos R.A.C."/>
            <person name="Borges T.A."/>
            <person name="Riano-Pachon D.M."/>
            <person name="Goldman G.H."/>
        </authorList>
    </citation>
    <scope>NUCLEOTIDE SEQUENCE [LARGE SCALE GENOMIC DNA]</scope>
    <source>
        <strain evidence="2">GHG001</strain>
    </source>
</reference>
<sequence length="120" mass="13462">MAASISYHNRKFRSVTNSETGEVGQETIFHYQQTEDLVTANYAGGDIRQGMLIAKADPSGHLDMRYQHLNQQGTLMTGMCKTVPEVLPDGRLRLHETWQWTSGDHSKGQSIVEEVPKTSQ</sequence>
<dbReference type="Proteomes" id="UP000019377">
    <property type="component" value="Unassembled WGS sequence"/>
</dbReference>
<protein>
    <recommendedName>
        <fullName evidence="3">N-acetylglutamate synthase</fullName>
    </recommendedName>
</protein>
<name>V5EWD2_KALBG</name>
<dbReference type="OrthoDB" id="4683059at2759"/>
<dbReference type="Pfam" id="PF26421">
    <property type="entry name" value="Avidin_like"/>
    <property type="match status" value="1"/>
</dbReference>
<dbReference type="eggNOG" id="ENOG502ST20">
    <property type="taxonomic scope" value="Eukaryota"/>
</dbReference>
<dbReference type="InterPro" id="IPR058595">
    <property type="entry name" value="Avidin-like"/>
</dbReference>
<dbReference type="HOGENOM" id="CLU_146218_1_0_1"/>
<keyword evidence="2" id="KW-1185">Reference proteome</keyword>
<dbReference type="OMA" id="FRYVQLK"/>
<proteinExistence type="predicted"/>
<evidence type="ECO:0000313" key="2">
    <source>
        <dbReference type="Proteomes" id="UP000019377"/>
    </source>
</evidence>
<organism evidence="1 2">
    <name type="scientific">Kalmanozyma brasiliensis (strain GHG001)</name>
    <name type="common">Yeast</name>
    <name type="synonym">Pseudozyma brasiliensis</name>
    <dbReference type="NCBI Taxonomy" id="1365824"/>
    <lineage>
        <taxon>Eukaryota</taxon>
        <taxon>Fungi</taxon>
        <taxon>Dikarya</taxon>
        <taxon>Basidiomycota</taxon>
        <taxon>Ustilaginomycotina</taxon>
        <taxon>Ustilaginomycetes</taxon>
        <taxon>Ustilaginales</taxon>
        <taxon>Ustilaginaceae</taxon>
        <taxon>Kalmanozyma</taxon>
    </lineage>
</organism>
<dbReference type="RefSeq" id="XP_016292632.1">
    <property type="nucleotide sequence ID" value="XM_016437142.1"/>
</dbReference>
<dbReference type="AlphaFoldDB" id="V5EWD2"/>
<dbReference type="EMBL" id="KI545862">
    <property type="protein sequence ID" value="EST07643.1"/>
    <property type="molecule type" value="Genomic_DNA"/>
</dbReference>
<evidence type="ECO:0008006" key="3">
    <source>
        <dbReference type="Google" id="ProtNLM"/>
    </source>
</evidence>
<dbReference type="GeneID" id="27419814"/>